<dbReference type="RefSeq" id="XP_027618519.1">
    <property type="nucleotide sequence ID" value="XM_027762718.1"/>
</dbReference>
<gene>
    <name evidence="2" type="ORF">SCP_1102830</name>
</gene>
<accession>A0A401GZJ9</accession>
<name>A0A401GZJ9_9APHY</name>
<protein>
    <recommendedName>
        <fullName evidence="4">HNH nuclease domain-containing protein</fullName>
    </recommendedName>
</protein>
<dbReference type="Proteomes" id="UP000287166">
    <property type="component" value="Unassembled WGS sequence"/>
</dbReference>
<dbReference type="EMBL" id="BFAD01000011">
    <property type="protein sequence ID" value="GBE87606.1"/>
    <property type="molecule type" value="Genomic_DNA"/>
</dbReference>
<dbReference type="OrthoDB" id="2803682at2759"/>
<sequence length="391" mass="44408">MDDSTAEVEIITVIAQLARPRAKEEEGSEGDARVRELEWEWVQCLKIQKACILEFSPKPYKWIRPLIDGNFSVYFHVTPAELSRMFPLDPYIAEPYCATGSTTEACCDGFRDEVEGRDVRCVASDSLARSCDATHLIGQSKGDIGIKVLTNARSRDEDKNDCIDDIDDIRNGLFVTNFLHRALASRGVAFLVTPNFAMSTNDVDPTLQPDEQRWTIHSFEAVFNPDLRHNRVHNLLVPHGQALHLPVDRTSWPPGILFDAVYAAAVMKYFSHEDFSAYLSQHWQGRFYLDGDMAQIEHEREQNAMKKAQQKRERAERREKGDIEGGGKMDIYDMLLLLPQIVRRPPTAEQRERHLAEQRESELAKPMMCSSCFVGAVLLVFPNILPSSTIP</sequence>
<dbReference type="InParanoid" id="A0A401GZJ9"/>
<evidence type="ECO:0008006" key="4">
    <source>
        <dbReference type="Google" id="ProtNLM"/>
    </source>
</evidence>
<proteinExistence type="predicted"/>
<evidence type="ECO:0000313" key="3">
    <source>
        <dbReference type="Proteomes" id="UP000287166"/>
    </source>
</evidence>
<comment type="caution">
    <text evidence="2">The sequence shown here is derived from an EMBL/GenBank/DDBJ whole genome shotgun (WGS) entry which is preliminary data.</text>
</comment>
<evidence type="ECO:0000313" key="2">
    <source>
        <dbReference type="EMBL" id="GBE87606.1"/>
    </source>
</evidence>
<keyword evidence="3" id="KW-1185">Reference proteome</keyword>
<evidence type="ECO:0000256" key="1">
    <source>
        <dbReference type="SAM" id="MobiDB-lite"/>
    </source>
</evidence>
<reference evidence="2 3" key="1">
    <citation type="journal article" date="2018" name="Sci. Rep.">
        <title>Genome sequence of the cauliflower mushroom Sparassis crispa (Hanabiratake) and its association with beneficial usage.</title>
        <authorList>
            <person name="Kiyama R."/>
            <person name="Furutani Y."/>
            <person name="Kawaguchi K."/>
            <person name="Nakanishi T."/>
        </authorList>
    </citation>
    <scope>NUCLEOTIDE SEQUENCE [LARGE SCALE GENOMIC DNA]</scope>
</reference>
<organism evidence="2 3">
    <name type="scientific">Sparassis crispa</name>
    <dbReference type="NCBI Taxonomy" id="139825"/>
    <lineage>
        <taxon>Eukaryota</taxon>
        <taxon>Fungi</taxon>
        <taxon>Dikarya</taxon>
        <taxon>Basidiomycota</taxon>
        <taxon>Agaricomycotina</taxon>
        <taxon>Agaricomycetes</taxon>
        <taxon>Polyporales</taxon>
        <taxon>Sparassidaceae</taxon>
        <taxon>Sparassis</taxon>
    </lineage>
</organism>
<dbReference type="AlphaFoldDB" id="A0A401GZJ9"/>
<dbReference type="GeneID" id="38784523"/>
<feature type="region of interest" description="Disordered" evidence="1">
    <location>
        <begin position="300"/>
        <end position="323"/>
    </location>
</feature>